<accession>A0A250IHU2</accession>
<dbReference type="Proteomes" id="UP000217289">
    <property type="component" value="Chromosome"/>
</dbReference>
<evidence type="ECO:0000313" key="3">
    <source>
        <dbReference type="Proteomes" id="UP000217289"/>
    </source>
</evidence>
<evidence type="ECO:0000259" key="1">
    <source>
        <dbReference type="Pfam" id="PF16036"/>
    </source>
</evidence>
<evidence type="ECO:0000313" key="2">
    <source>
        <dbReference type="EMBL" id="ATB30838.1"/>
    </source>
</evidence>
<gene>
    <name evidence="2" type="ORF">MEBOL_004300</name>
</gene>
<dbReference type="InterPro" id="IPR016088">
    <property type="entry name" value="Chalcone_isomerase_3-sand"/>
</dbReference>
<reference evidence="2 3" key="1">
    <citation type="submission" date="2017-06" db="EMBL/GenBank/DDBJ databases">
        <authorList>
            <person name="Kim H.J."/>
            <person name="Triplett B.A."/>
        </authorList>
    </citation>
    <scope>NUCLEOTIDE SEQUENCE [LARGE SCALE GENOMIC DNA]</scope>
    <source>
        <strain evidence="2 3">DSM 14713</strain>
    </source>
</reference>
<dbReference type="InterPro" id="IPR016087">
    <property type="entry name" value="Chalcone_isomerase"/>
</dbReference>
<dbReference type="InterPro" id="IPR036298">
    <property type="entry name" value="Chalcone_isomerase_sf"/>
</dbReference>
<sequence length="197" mass="21491">MPQDSAQLRSMIPERQDKVGVGRRGARGLALALALLASGAEARALGGVRMPDTISLQGQELLLDHMEVKKRFFFDVYVWGLYLQQKPASVEEAISSEGAKQLQLRFKRGVNRAQLVAAFREFLSGSASLRDPKMKRLCEQLLQSLRGVDKGDSILISYIPNKGLLVSGEGSQGATIPGKAFADALFSAWLSANPIYQ</sequence>
<dbReference type="Gene3D" id="3.50.70.10">
    <property type="match status" value="1"/>
</dbReference>
<dbReference type="KEGG" id="mbd:MEBOL_004300"/>
<dbReference type="EMBL" id="CP022163">
    <property type="protein sequence ID" value="ATB30838.1"/>
    <property type="molecule type" value="Genomic_DNA"/>
</dbReference>
<organism evidence="2 3">
    <name type="scientific">Melittangium boletus DSM 14713</name>
    <dbReference type="NCBI Taxonomy" id="1294270"/>
    <lineage>
        <taxon>Bacteria</taxon>
        <taxon>Pseudomonadati</taxon>
        <taxon>Myxococcota</taxon>
        <taxon>Myxococcia</taxon>
        <taxon>Myxococcales</taxon>
        <taxon>Cystobacterineae</taxon>
        <taxon>Archangiaceae</taxon>
        <taxon>Melittangium</taxon>
    </lineage>
</organism>
<name>A0A250IHU2_9BACT</name>
<proteinExistence type="predicted"/>
<keyword evidence="3" id="KW-1185">Reference proteome</keyword>
<protein>
    <recommendedName>
        <fullName evidence="1">Chalcone isomerase domain-containing protein</fullName>
    </recommendedName>
</protein>
<feature type="domain" description="Chalcone isomerase" evidence="1">
    <location>
        <begin position="43"/>
        <end position="195"/>
    </location>
</feature>
<dbReference type="Pfam" id="PF16036">
    <property type="entry name" value="Chalcone_3"/>
    <property type="match status" value="1"/>
</dbReference>
<dbReference type="RefSeq" id="WP_245918716.1">
    <property type="nucleotide sequence ID" value="NZ_CP022163.1"/>
</dbReference>
<dbReference type="SUPFAM" id="SSF54626">
    <property type="entry name" value="Chalcone isomerase"/>
    <property type="match status" value="1"/>
</dbReference>
<dbReference type="GO" id="GO:0016872">
    <property type="term" value="F:intramolecular lyase activity"/>
    <property type="evidence" value="ECO:0007669"/>
    <property type="project" value="InterPro"/>
</dbReference>
<dbReference type="AlphaFoldDB" id="A0A250IHU2"/>